<keyword evidence="3" id="KW-1185">Reference proteome</keyword>
<proteinExistence type="predicted"/>
<feature type="region of interest" description="Disordered" evidence="1">
    <location>
        <begin position="1"/>
        <end position="76"/>
    </location>
</feature>
<accession>A0A4U6WGD3</accession>
<organism evidence="2 3">
    <name type="scientific">Setaria viridis</name>
    <name type="common">Green bristlegrass</name>
    <name type="synonym">Setaria italica subsp. viridis</name>
    <dbReference type="NCBI Taxonomy" id="4556"/>
    <lineage>
        <taxon>Eukaryota</taxon>
        <taxon>Viridiplantae</taxon>
        <taxon>Streptophyta</taxon>
        <taxon>Embryophyta</taxon>
        <taxon>Tracheophyta</taxon>
        <taxon>Spermatophyta</taxon>
        <taxon>Magnoliopsida</taxon>
        <taxon>Liliopsida</taxon>
        <taxon>Poales</taxon>
        <taxon>Poaceae</taxon>
        <taxon>PACMAD clade</taxon>
        <taxon>Panicoideae</taxon>
        <taxon>Panicodae</taxon>
        <taxon>Paniceae</taxon>
        <taxon>Cenchrinae</taxon>
        <taxon>Setaria</taxon>
    </lineage>
</organism>
<name>A0A4U6WGD3_SETVI</name>
<feature type="compositionally biased region" description="Basic and acidic residues" evidence="1">
    <location>
        <begin position="54"/>
        <end position="64"/>
    </location>
</feature>
<sequence length="151" mass="15958">MRRRMSGPSLSLPPGDGGSSCESDGDEEPKDGDGDGVGTREVPSDGGGGGCEAGRARGSADEGGHAGAGAAGRRRWRGGCPRHDSALCAHHHVSLRYNTMLRAADVVVHHGILSMLCSQLLAIEYIDVTKQVSKMCWPSDRIFQSEISREN</sequence>
<feature type="compositionally biased region" description="Low complexity" evidence="1">
    <location>
        <begin position="1"/>
        <end position="22"/>
    </location>
</feature>
<evidence type="ECO:0000313" key="3">
    <source>
        <dbReference type="Proteomes" id="UP000298652"/>
    </source>
</evidence>
<dbReference type="Gramene" id="TKW41918">
    <property type="protein sequence ID" value="TKW41918"/>
    <property type="gene ID" value="SEVIR_1G349300v2"/>
</dbReference>
<reference evidence="2" key="1">
    <citation type="submission" date="2019-03" db="EMBL/GenBank/DDBJ databases">
        <title>WGS assembly of Setaria viridis.</title>
        <authorList>
            <person name="Huang P."/>
            <person name="Jenkins J."/>
            <person name="Grimwood J."/>
            <person name="Barry K."/>
            <person name="Healey A."/>
            <person name="Mamidi S."/>
            <person name="Sreedasyam A."/>
            <person name="Shu S."/>
            <person name="Feldman M."/>
            <person name="Wu J."/>
            <person name="Yu Y."/>
            <person name="Chen C."/>
            <person name="Johnson J."/>
            <person name="Rokhsar D."/>
            <person name="Baxter I."/>
            <person name="Schmutz J."/>
            <person name="Brutnell T."/>
            <person name="Kellogg E."/>
        </authorList>
    </citation>
    <scope>NUCLEOTIDE SEQUENCE [LARGE SCALE GENOMIC DNA]</scope>
</reference>
<dbReference type="Proteomes" id="UP000298652">
    <property type="component" value="Chromosome 1"/>
</dbReference>
<gene>
    <name evidence="2" type="ORF">SEVIR_1G349300v2</name>
</gene>
<evidence type="ECO:0000313" key="2">
    <source>
        <dbReference type="EMBL" id="TKW41918.1"/>
    </source>
</evidence>
<evidence type="ECO:0000256" key="1">
    <source>
        <dbReference type="SAM" id="MobiDB-lite"/>
    </source>
</evidence>
<dbReference type="EMBL" id="CM016552">
    <property type="protein sequence ID" value="TKW41918.1"/>
    <property type="molecule type" value="Genomic_DNA"/>
</dbReference>
<protein>
    <submittedName>
        <fullName evidence="2">Uncharacterized protein</fullName>
    </submittedName>
</protein>
<dbReference type="AlphaFoldDB" id="A0A4U6WGD3"/>